<keyword evidence="4" id="KW-1185">Reference proteome</keyword>
<evidence type="ECO:0000256" key="2">
    <source>
        <dbReference type="SAM" id="Coils"/>
    </source>
</evidence>
<organism evidence="3 4">
    <name type="scientific">Acanthopleuribacter pedis</name>
    <dbReference type="NCBI Taxonomy" id="442870"/>
    <lineage>
        <taxon>Bacteria</taxon>
        <taxon>Pseudomonadati</taxon>
        <taxon>Acidobacteriota</taxon>
        <taxon>Holophagae</taxon>
        <taxon>Acanthopleuribacterales</taxon>
        <taxon>Acanthopleuribacteraceae</taxon>
        <taxon>Acanthopleuribacter</taxon>
    </lineage>
</organism>
<dbReference type="InterPro" id="IPR007157">
    <property type="entry name" value="PspA_VIPP1"/>
</dbReference>
<dbReference type="PANTHER" id="PTHR31088:SF6">
    <property type="entry name" value="PHAGE SHOCK PROTEIN A"/>
    <property type="match status" value="1"/>
</dbReference>
<dbReference type="RefSeq" id="WP_207863323.1">
    <property type="nucleotide sequence ID" value="NZ_JAFREP010000054.1"/>
</dbReference>
<evidence type="ECO:0000256" key="1">
    <source>
        <dbReference type="ARBA" id="ARBA00043985"/>
    </source>
</evidence>
<proteinExistence type="inferred from homology"/>
<dbReference type="EMBL" id="JAFREP010000054">
    <property type="protein sequence ID" value="MBO1323250.1"/>
    <property type="molecule type" value="Genomic_DNA"/>
</dbReference>
<reference evidence="3" key="1">
    <citation type="submission" date="2021-03" db="EMBL/GenBank/DDBJ databases">
        <authorList>
            <person name="Wang G."/>
        </authorList>
    </citation>
    <scope>NUCLEOTIDE SEQUENCE</scope>
    <source>
        <strain evidence="3">KCTC 12899</strain>
    </source>
</reference>
<gene>
    <name evidence="3" type="ORF">J3U88_32595</name>
</gene>
<name>A0A8J7QJ01_9BACT</name>
<evidence type="ECO:0000313" key="4">
    <source>
        <dbReference type="Proteomes" id="UP000664417"/>
    </source>
</evidence>
<dbReference type="PANTHER" id="PTHR31088">
    <property type="entry name" value="MEMBRANE-ASSOCIATED PROTEIN VIPP1, CHLOROPLASTIC"/>
    <property type="match status" value="1"/>
</dbReference>
<protein>
    <submittedName>
        <fullName evidence="3">PspA/IM30 family protein</fullName>
    </submittedName>
</protein>
<comment type="similarity">
    <text evidence="1">Belongs to the PspA/Vipp/IM30 family.</text>
</comment>
<dbReference type="Pfam" id="PF04012">
    <property type="entry name" value="PspA_IM30"/>
    <property type="match status" value="1"/>
</dbReference>
<comment type="caution">
    <text evidence="3">The sequence shown here is derived from an EMBL/GenBank/DDBJ whole genome shotgun (WGS) entry which is preliminary data.</text>
</comment>
<accession>A0A8J7QJ01</accession>
<dbReference type="Proteomes" id="UP000664417">
    <property type="component" value="Unassembled WGS sequence"/>
</dbReference>
<sequence>MVFKRLFKIFQTEAHSVVDKLEDPIKLTEQGIRDLKNDLQQAMTSLAQVKSLALRLEREAGDKRKLSADYERKAMLLLQKAQGGDLDPGEADRLATEALGRKEEASGQLTRLDADYKAQKKMADQLQAKVEELRKTIQRYENELVTLKARAKTAESMKKINKQLSTVDSSGTIAMLEKMKQKVDEEETLAQAYGEVSAIGNASVDNEIDKALGPGPTQQSDSLLELKKKMGMLGDGGGAKPEGDSAT</sequence>
<feature type="coiled-coil region" evidence="2">
    <location>
        <begin position="32"/>
        <end position="59"/>
    </location>
</feature>
<evidence type="ECO:0000313" key="3">
    <source>
        <dbReference type="EMBL" id="MBO1323250.1"/>
    </source>
</evidence>
<dbReference type="AlphaFoldDB" id="A0A8J7QJ01"/>
<keyword evidence="2" id="KW-0175">Coiled coil</keyword>
<feature type="coiled-coil region" evidence="2">
    <location>
        <begin position="109"/>
        <end position="157"/>
    </location>
</feature>
<dbReference type="SUPFAM" id="SSF57997">
    <property type="entry name" value="Tropomyosin"/>
    <property type="match status" value="1"/>
</dbReference>